<dbReference type="InterPro" id="IPR052255">
    <property type="entry name" value="RNA_pol_II_subunit5-mediator"/>
</dbReference>
<dbReference type="EMBL" id="JARAKH010000014">
    <property type="protein sequence ID" value="KAK8397373.1"/>
    <property type="molecule type" value="Genomic_DNA"/>
</dbReference>
<name>A0AAW0UDF6_SCYPA</name>
<comment type="caution">
    <text evidence="1">The sequence shown here is derived from an EMBL/GenBank/DDBJ whole genome shotgun (WGS) entry which is preliminary data.</text>
</comment>
<dbReference type="PANTHER" id="PTHR15111:SF0">
    <property type="entry name" value="UNCONVENTIONAL PREFOLDIN RPB5 INTERACTOR 1"/>
    <property type="match status" value="1"/>
</dbReference>
<dbReference type="AlphaFoldDB" id="A0AAW0UDF6"/>
<evidence type="ECO:0000313" key="2">
    <source>
        <dbReference type="Proteomes" id="UP001487740"/>
    </source>
</evidence>
<dbReference type="GO" id="GO:0000122">
    <property type="term" value="P:negative regulation of transcription by RNA polymerase II"/>
    <property type="evidence" value="ECO:0007669"/>
    <property type="project" value="TreeGrafter"/>
</dbReference>
<organism evidence="1 2">
    <name type="scientific">Scylla paramamosain</name>
    <name type="common">Mud crab</name>
    <dbReference type="NCBI Taxonomy" id="85552"/>
    <lineage>
        <taxon>Eukaryota</taxon>
        <taxon>Metazoa</taxon>
        <taxon>Ecdysozoa</taxon>
        <taxon>Arthropoda</taxon>
        <taxon>Crustacea</taxon>
        <taxon>Multicrustacea</taxon>
        <taxon>Malacostraca</taxon>
        <taxon>Eumalacostraca</taxon>
        <taxon>Eucarida</taxon>
        <taxon>Decapoda</taxon>
        <taxon>Pleocyemata</taxon>
        <taxon>Brachyura</taxon>
        <taxon>Eubrachyura</taxon>
        <taxon>Portunoidea</taxon>
        <taxon>Portunidae</taxon>
        <taxon>Portuninae</taxon>
        <taxon>Scylla</taxon>
    </lineage>
</organism>
<dbReference type="Proteomes" id="UP001487740">
    <property type="component" value="Unassembled WGS sequence"/>
</dbReference>
<keyword evidence="2" id="KW-1185">Reference proteome</keyword>
<protein>
    <submittedName>
        <fullName evidence="1">Uncharacterized protein</fullName>
    </submittedName>
</protein>
<evidence type="ECO:0000313" key="1">
    <source>
        <dbReference type="EMBL" id="KAK8397373.1"/>
    </source>
</evidence>
<dbReference type="Gene3D" id="1.10.287.370">
    <property type="match status" value="1"/>
</dbReference>
<dbReference type="GO" id="GO:0003682">
    <property type="term" value="F:chromatin binding"/>
    <property type="evidence" value="ECO:0007669"/>
    <property type="project" value="TreeGrafter"/>
</dbReference>
<dbReference type="InterPro" id="IPR009053">
    <property type="entry name" value="Prefoldin"/>
</dbReference>
<gene>
    <name evidence="1" type="ORF">O3P69_004829</name>
</gene>
<dbReference type="GO" id="GO:0019212">
    <property type="term" value="F:phosphatase inhibitor activity"/>
    <property type="evidence" value="ECO:0007669"/>
    <property type="project" value="TreeGrafter"/>
</dbReference>
<accession>A0AAW0UDF6</accession>
<sequence>MADVMVPEQLVHTSEVVVLLGNSWFAKCSAKQATHTVSRRIRGSRKAR</sequence>
<reference evidence="1 2" key="1">
    <citation type="submission" date="2023-03" db="EMBL/GenBank/DDBJ databases">
        <title>High-quality genome of Scylla paramamosain provides insights in environmental adaptation.</title>
        <authorList>
            <person name="Zhang L."/>
        </authorList>
    </citation>
    <scope>NUCLEOTIDE SEQUENCE [LARGE SCALE GENOMIC DNA]</scope>
    <source>
        <strain evidence="1">LZ_2023a</strain>
        <tissue evidence="1">Muscle</tissue>
    </source>
</reference>
<dbReference type="GO" id="GO:0003714">
    <property type="term" value="F:transcription corepressor activity"/>
    <property type="evidence" value="ECO:0007669"/>
    <property type="project" value="TreeGrafter"/>
</dbReference>
<proteinExistence type="predicted"/>
<dbReference type="PANTHER" id="PTHR15111">
    <property type="entry name" value="RNA POLYMERASE II SUBUNIT 5-MEDIATING PROTEIN NNX3"/>
    <property type="match status" value="1"/>
</dbReference>